<reference evidence="2" key="1">
    <citation type="journal article" date="2012" name="PLoS Genet.">
        <title>Comparative analysis of the genomes of two field isolates of the rice blast fungus Magnaporthe oryzae.</title>
        <authorList>
            <person name="Xue M."/>
            <person name="Yang J."/>
            <person name="Li Z."/>
            <person name="Hu S."/>
            <person name="Yao N."/>
            <person name="Dean R.A."/>
            <person name="Zhao W."/>
            <person name="Shen M."/>
            <person name="Zhang H."/>
            <person name="Li C."/>
            <person name="Liu L."/>
            <person name="Cao L."/>
            <person name="Xu X."/>
            <person name="Xing Y."/>
            <person name="Hsiang T."/>
            <person name="Zhang Z."/>
            <person name="Xu J.R."/>
            <person name="Peng Y.L."/>
        </authorList>
    </citation>
    <scope>NUCLEOTIDE SEQUENCE</scope>
    <source>
        <strain evidence="2">Y34</strain>
    </source>
</reference>
<dbReference type="Proteomes" id="UP000011086">
    <property type="component" value="Unassembled WGS sequence"/>
</dbReference>
<protein>
    <submittedName>
        <fullName evidence="2">Cystein rich protein</fullName>
    </submittedName>
</protein>
<evidence type="ECO:0000256" key="1">
    <source>
        <dbReference type="SAM" id="SignalP"/>
    </source>
</evidence>
<organism evidence="2">
    <name type="scientific">Pyricularia oryzae (strain Y34)</name>
    <name type="common">Rice blast fungus</name>
    <name type="synonym">Magnaporthe oryzae</name>
    <dbReference type="NCBI Taxonomy" id="1143189"/>
    <lineage>
        <taxon>Eukaryota</taxon>
        <taxon>Fungi</taxon>
        <taxon>Dikarya</taxon>
        <taxon>Ascomycota</taxon>
        <taxon>Pezizomycotina</taxon>
        <taxon>Sordariomycetes</taxon>
        <taxon>Sordariomycetidae</taxon>
        <taxon>Magnaporthales</taxon>
        <taxon>Pyriculariaceae</taxon>
        <taxon>Pyricularia</taxon>
    </lineage>
</organism>
<sequence length="462" mass="49560">MKSVTAIQLVSMLLAAPLGINAYKVEVMKVENAKFQNENTITYREPGKPGRVTWGCDPNDGDHLALSADQTYATCCNKPNSVLAGSAATEFHCCSGDEDVALDAEGAYGCCPAGQIFGGACKELCKNGKEFDADGNCVCPKGEEVQPDGNCGVTRKPDVDNGDKPACKSGLETGKCYQFKGKESGKLLAYVNNQYSETARAKNVFPGKFLFCLDETCKAGIPVNPSNQIYIKDLHGPTRAQTGQWLDGAVNGAHIGKTPEFAKAGSFSISKWTCGTYCLSGFIHGLDIACPTTDPSISFYTNGDAEACVPFELIEVPCDIRDDANNCLWDLPAKNSQILPNRSLLQGYILCIRRARACIGFVPLAPPLVHSPRSSKISSHSLIQIEVGCYNFQGSACSKNKLALIVSTFDKIHCSETKEINMHKVKTCPLVQKPLLECCALQSFGQVEPTGQSVAQAAPPSL</sequence>
<feature type="chain" id="PRO_5041707060" evidence="1">
    <location>
        <begin position="23"/>
        <end position="462"/>
    </location>
</feature>
<evidence type="ECO:0000313" key="2">
    <source>
        <dbReference type="EMBL" id="ELQ44721.1"/>
    </source>
</evidence>
<dbReference type="AlphaFoldDB" id="A0AA97P9U8"/>
<dbReference type="EMBL" id="JH793140">
    <property type="protein sequence ID" value="ELQ44721.1"/>
    <property type="molecule type" value="Genomic_DNA"/>
</dbReference>
<proteinExistence type="predicted"/>
<gene>
    <name evidence="2" type="ORF">OOU_Y34scaffold00060g2</name>
</gene>
<accession>A0AA97P9U8</accession>
<name>A0AA97P9U8_PYRO3</name>
<keyword evidence="1" id="KW-0732">Signal</keyword>
<feature type="signal peptide" evidence="1">
    <location>
        <begin position="1"/>
        <end position="22"/>
    </location>
</feature>